<name>A0A1M6H1F4_9FLAO</name>
<dbReference type="EMBL" id="FQYP01000006">
    <property type="protein sequence ID" value="SHJ15944.1"/>
    <property type="molecule type" value="Genomic_DNA"/>
</dbReference>
<organism evidence="1 2">
    <name type="scientific">Aquimarina spongiae</name>
    <dbReference type="NCBI Taxonomy" id="570521"/>
    <lineage>
        <taxon>Bacteria</taxon>
        <taxon>Pseudomonadati</taxon>
        <taxon>Bacteroidota</taxon>
        <taxon>Flavobacteriia</taxon>
        <taxon>Flavobacteriales</taxon>
        <taxon>Flavobacteriaceae</taxon>
        <taxon>Aquimarina</taxon>
    </lineage>
</organism>
<keyword evidence="2" id="KW-1185">Reference proteome</keyword>
<accession>A0A1M6H1F4</accession>
<proteinExistence type="predicted"/>
<evidence type="ECO:0000313" key="1">
    <source>
        <dbReference type="EMBL" id="SHJ15944.1"/>
    </source>
</evidence>
<reference evidence="2" key="1">
    <citation type="submission" date="2016-11" db="EMBL/GenBank/DDBJ databases">
        <authorList>
            <person name="Varghese N."/>
            <person name="Submissions S."/>
        </authorList>
    </citation>
    <scope>NUCLEOTIDE SEQUENCE [LARGE SCALE GENOMIC DNA]</scope>
    <source>
        <strain evidence="2">DSM 22623</strain>
    </source>
</reference>
<protein>
    <submittedName>
        <fullName evidence="1">Uncharacterized protein</fullName>
    </submittedName>
</protein>
<dbReference type="STRING" id="570521.SAMN04488508_10612"/>
<dbReference type="Proteomes" id="UP000184432">
    <property type="component" value="Unassembled WGS sequence"/>
</dbReference>
<gene>
    <name evidence="1" type="ORF">SAMN04488508_10612</name>
</gene>
<evidence type="ECO:0000313" key="2">
    <source>
        <dbReference type="Proteomes" id="UP000184432"/>
    </source>
</evidence>
<dbReference type="AlphaFoldDB" id="A0A1M6H1F4"/>
<sequence>MPLWQQAYQTTFYLVNPYFFVYSPHKNVHKRTPLFVNDHIQLLSIYVNIDTI</sequence>